<dbReference type="AlphaFoldDB" id="A0AAI8CMY9"/>
<evidence type="ECO:0000256" key="1">
    <source>
        <dbReference type="ARBA" id="ARBA00004141"/>
    </source>
</evidence>
<feature type="transmembrane region" description="Helical" evidence="16">
    <location>
        <begin position="7"/>
        <end position="26"/>
    </location>
</feature>
<evidence type="ECO:0000256" key="3">
    <source>
        <dbReference type="ARBA" id="ARBA00022679"/>
    </source>
</evidence>
<keyword evidence="8 16" id="KW-0472">Membrane</keyword>
<evidence type="ECO:0000256" key="12">
    <source>
        <dbReference type="ARBA" id="ARBA00041185"/>
    </source>
</evidence>
<evidence type="ECO:0000256" key="7">
    <source>
        <dbReference type="ARBA" id="ARBA00022989"/>
    </source>
</evidence>
<feature type="transmembrane region" description="Helical" evidence="16">
    <location>
        <begin position="328"/>
        <end position="351"/>
    </location>
</feature>
<dbReference type="EMBL" id="CP014334">
    <property type="protein sequence ID" value="AMW33441.1"/>
    <property type="molecule type" value="Genomic_DNA"/>
</dbReference>
<dbReference type="KEGG" id="fia:NA23_09485"/>
<keyword evidence="5" id="KW-0133">Cell shape</keyword>
<comment type="subcellular location">
    <subcellularLocation>
        <location evidence="1">Membrane</location>
        <topology evidence="1">Multi-pass membrane protein</topology>
    </subcellularLocation>
</comment>
<keyword evidence="2" id="KW-0328">Glycosyltransferase</keyword>
<evidence type="ECO:0000256" key="2">
    <source>
        <dbReference type="ARBA" id="ARBA00022676"/>
    </source>
</evidence>
<evidence type="ECO:0000256" key="5">
    <source>
        <dbReference type="ARBA" id="ARBA00022960"/>
    </source>
</evidence>
<keyword evidence="18" id="KW-1185">Reference proteome</keyword>
<feature type="transmembrane region" description="Helical" evidence="16">
    <location>
        <begin position="96"/>
        <end position="120"/>
    </location>
</feature>
<dbReference type="GO" id="GO:0005886">
    <property type="term" value="C:plasma membrane"/>
    <property type="evidence" value="ECO:0007669"/>
    <property type="project" value="TreeGrafter"/>
</dbReference>
<name>A0AAI8CMY9_FERIS</name>
<evidence type="ECO:0000256" key="10">
    <source>
        <dbReference type="ARBA" id="ARBA00033270"/>
    </source>
</evidence>
<keyword evidence="3" id="KW-0808">Transferase</keyword>
<comment type="catalytic activity">
    <reaction evidence="15">
        <text>[GlcNAc-(1-&gt;4)-Mur2Ac(oyl-L-Ala-gamma-D-Glu-L-Lys-D-Ala-D-Ala)](n)-di-trans,octa-cis-undecaprenyl diphosphate + beta-D-GlcNAc-(1-&gt;4)-Mur2Ac(oyl-L-Ala-gamma-D-Glu-L-Lys-D-Ala-D-Ala)-di-trans,octa-cis-undecaprenyl diphosphate = [GlcNAc-(1-&gt;4)-Mur2Ac(oyl-L-Ala-gamma-D-Glu-L-Lys-D-Ala-D-Ala)](n+1)-di-trans,octa-cis-undecaprenyl diphosphate + di-trans,octa-cis-undecaprenyl diphosphate + H(+)</text>
        <dbReference type="Rhea" id="RHEA:23708"/>
        <dbReference type="Rhea" id="RHEA-COMP:9602"/>
        <dbReference type="Rhea" id="RHEA-COMP:9603"/>
        <dbReference type="ChEBI" id="CHEBI:15378"/>
        <dbReference type="ChEBI" id="CHEBI:58405"/>
        <dbReference type="ChEBI" id="CHEBI:60033"/>
        <dbReference type="ChEBI" id="CHEBI:78435"/>
        <dbReference type="EC" id="2.4.99.28"/>
    </reaction>
</comment>
<feature type="transmembrane region" description="Helical" evidence="16">
    <location>
        <begin position="298"/>
        <end position="322"/>
    </location>
</feature>
<dbReference type="Pfam" id="PF01098">
    <property type="entry name" value="FTSW_RODA_SPOVE"/>
    <property type="match status" value="1"/>
</dbReference>
<evidence type="ECO:0000256" key="13">
    <source>
        <dbReference type="ARBA" id="ARBA00041418"/>
    </source>
</evidence>
<keyword evidence="6" id="KW-0573">Peptidoglycan synthesis</keyword>
<evidence type="ECO:0000313" key="18">
    <source>
        <dbReference type="Proteomes" id="UP000093740"/>
    </source>
</evidence>
<evidence type="ECO:0000256" key="8">
    <source>
        <dbReference type="ARBA" id="ARBA00023136"/>
    </source>
</evidence>
<dbReference type="GO" id="GO:0008955">
    <property type="term" value="F:peptidoglycan glycosyltransferase activity"/>
    <property type="evidence" value="ECO:0007669"/>
    <property type="project" value="UniProtKB-EC"/>
</dbReference>
<dbReference type="PANTHER" id="PTHR30474:SF2">
    <property type="entry name" value="PEPTIDOGLYCAN GLYCOSYLTRANSFERASE FTSW-RELATED"/>
    <property type="match status" value="1"/>
</dbReference>
<feature type="transmembrane region" description="Helical" evidence="16">
    <location>
        <begin position="180"/>
        <end position="203"/>
    </location>
</feature>
<protein>
    <recommendedName>
        <fullName evidence="12">Probable peptidoglycan glycosyltransferase FtsW</fullName>
        <ecNumber evidence="14">2.4.99.28</ecNumber>
    </recommendedName>
    <alternativeName>
        <fullName evidence="13">Cell division protein FtsW</fullName>
    </alternativeName>
    <alternativeName>
        <fullName evidence="10">Cell wall polymerase</fullName>
    </alternativeName>
    <alternativeName>
        <fullName evidence="9">Peptidoglycan polymerase</fullName>
    </alternativeName>
</protein>
<reference evidence="17 18" key="1">
    <citation type="journal article" date="2015" name="Stand. Genomic Sci.">
        <title>Genome sequence of a native-feather degrading extremely thermophilic Eubacterium, Fervidobacterium islandicum AW-1.</title>
        <authorList>
            <person name="Lee Y.J."/>
            <person name="Jeong H."/>
            <person name="Park G.S."/>
            <person name="Kwak Y."/>
            <person name="Lee S.J."/>
            <person name="Lee S.J."/>
            <person name="Park M.K."/>
            <person name="Kim J.Y."/>
            <person name="Kang H.K."/>
            <person name="Shin J.H."/>
            <person name="Lee D.W."/>
        </authorList>
    </citation>
    <scope>NUCLEOTIDE SEQUENCE [LARGE SCALE GENOMIC DNA]</scope>
    <source>
        <strain evidence="17 18">AW-1</strain>
    </source>
</reference>
<feature type="transmembrane region" description="Helical" evidence="16">
    <location>
        <begin position="41"/>
        <end position="60"/>
    </location>
</feature>
<accession>A0AAI8CMY9</accession>
<dbReference type="InterPro" id="IPR001182">
    <property type="entry name" value="FtsW/RodA"/>
</dbReference>
<sequence length="372" mass="41145">MRTELKVTIVTYLILFVVGAIAMYSLDIAKEQVFNTSSNFFVKHLVTMGVSLFLMLLVKNIPFSFYERNDKWLYLAGIILLVAVFAFPPINGAHRWLHIGGFTVQPSEFAKIILILYLSIYVKKHKGKMSEFWTGMVVPMLYAIIYVGLIVLEPNLSTAMFTFLIAVVTLYYGGTKLRYFVIAVVLVIALVIIGSITGLLHSYQLGRLRYFFSGEIAPQVDIALKTLKNSGPTGVGIGNSWLKVYVPEAESDFVLAVIGEDFGFFGILLVCITYLFLSYSLMRLGSYIEDIAVRVFTWSYATVILFHVTINLGVFAGFFPVTGIPLPFISTGGSSMMALLIGFGIILSGLLNTGEGKENQNSARSSIEGESL</sequence>
<evidence type="ECO:0000256" key="6">
    <source>
        <dbReference type="ARBA" id="ARBA00022984"/>
    </source>
</evidence>
<feature type="transmembrane region" description="Helical" evidence="16">
    <location>
        <begin position="132"/>
        <end position="150"/>
    </location>
</feature>
<evidence type="ECO:0000256" key="9">
    <source>
        <dbReference type="ARBA" id="ARBA00032370"/>
    </source>
</evidence>
<dbReference type="GO" id="GO:0009252">
    <property type="term" value="P:peptidoglycan biosynthetic process"/>
    <property type="evidence" value="ECO:0007669"/>
    <property type="project" value="UniProtKB-KW"/>
</dbReference>
<feature type="transmembrane region" description="Helical" evidence="16">
    <location>
        <begin position="72"/>
        <end position="90"/>
    </location>
</feature>
<dbReference type="RefSeq" id="WP_052107148.1">
    <property type="nucleotide sequence ID" value="NZ_CP014334.2"/>
</dbReference>
<evidence type="ECO:0000256" key="16">
    <source>
        <dbReference type="SAM" id="Phobius"/>
    </source>
</evidence>
<dbReference type="GO" id="GO:0008360">
    <property type="term" value="P:regulation of cell shape"/>
    <property type="evidence" value="ECO:0007669"/>
    <property type="project" value="UniProtKB-KW"/>
</dbReference>
<dbReference type="Proteomes" id="UP000093740">
    <property type="component" value="Chromosome"/>
</dbReference>
<keyword evidence="4 16" id="KW-0812">Transmembrane</keyword>
<dbReference type="PANTHER" id="PTHR30474">
    <property type="entry name" value="CELL CYCLE PROTEIN"/>
    <property type="match status" value="1"/>
</dbReference>
<dbReference type="GO" id="GO:0051301">
    <property type="term" value="P:cell division"/>
    <property type="evidence" value="ECO:0007669"/>
    <property type="project" value="InterPro"/>
</dbReference>
<evidence type="ECO:0000313" key="17">
    <source>
        <dbReference type="EMBL" id="AMW33441.1"/>
    </source>
</evidence>
<dbReference type="EC" id="2.4.99.28" evidence="14"/>
<evidence type="ECO:0000256" key="14">
    <source>
        <dbReference type="ARBA" id="ARBA00044770"/>
    </source>
</evidence>
<dbReference type="GO" id="GO:0032153">
    <property type="term" value="C:cell division site"/>
    <property type="evidence" value="ECO:0007669"/>
    <property type="project" value="TreeGrafter"/>
</dbReference>
<proteinExistence type="inferred from homology"/>
<dbReference type="GO" id="GO:0015648">
    <property type="term" value="F:lipid-linked peptidoglycan transporter activity"/>
    <property type="evidence" value="ECO:0007669"/>
    <property type="project" value="TreeGrafter"/>
</dbReference>
<feature type="transmembrane region" description="Helical" evidence="16">
    <location>
        <begin position="156"/>
        <end position="173"/>
    </location>
</feature>
<gene>
    <name evidence="17" type="ORF">NA23_09485</name>
</gene>
<comment type="similarity">
    <text evidence="11">Belongs to the SEDS family. FtsW subfamily.</text>
</comment>
<feature type="transmembrane region" description="Helical" evidence="16">
    <location>
        <begin position="253"/>
        <end position="277"/>
    </location>
</feature>
<evidence type="ECO:0000256" key="15">
    <source>
        <dbReference type="ARBA" id="ARBA00049902"/>
    </source>
</evidence>
<keyword evidence="7 16" id="KW-1133">Transmembrane helix</keyword>
<organism evidence="17 18">
    <name type="scientific">Fervidobacterium islandicum</name>
    <dbReference type="NCBI Taxonomy" id="2423"/>
    <lineage>
        <taxon>Bacteria</taxon>
        <taxon>Thermotogati</taxon>
        <taxon>Thermotogota</taxon>
        <taxon>Thermotogae</taxon>
        <taxon>Thermotogales</taxon>
        <taxon>Fervidobacteriaceae</taxon>
        <taxon>Fervidobacterium</taxon>
    </lineage>
</organism>
<evidence type="ECO:0000256" key="11">
    <source>
        <dbReference type="ARBA" id="ARBA00038053"/>
    </source>
</evidence>
<evidence type="ECO:0000256" key="4">
    <source>
        <dbReference type="ARBA" id="ARBA00022692"/>
    </source>
</evidence>